<dbReference type="SUPFAM" id="SSF57850">
    <property type="entry name" value="RING/U-box"/>
    <property type="match status" value="2"/>
</dbReference>
<keyword evidence="6" id="KW-0812">Transmembrane</keyword>
<dbReference type="GO" id="GO:0008270">
    <property type="term" value="F:zinc ion binding"/>
    <property type="evidence" value="ECO:0007669"/>
    <property type="project" value="UniProtKB-KW"/>
</dbReference>
<dbReference type="PROSITE" id="PS50030">
    <property type="entry name" value="UBA"/>
    <property type="match status" value="1"/>
</dbReference>
<evidence type="ECO:0000256" key="7">
    <source>
        <dbReference type="ARBA" id="ARBA00022723"/>
    </source>
</evidence>
<dbReference type="InterPro" id="IPR031127">
    <property type="entry name" value="E3_UB_ligase_RBR"/>
</dbReference>
<evidence type="ECO:0000256" key="5">
    <source>
        <dbReference type="ARBA" id="ARBA00022679"/>
    </source>
</evidence>
<dbReference type="EC" id="2.3.2.31" evidence="4"/>
<keyword evidence="20" id="KW-1185">Reference proteome</keyword>
<keyword evidence="10" id="KW-0833">Ubl conjugation pathway</keyword>
<comment type="catalytic activity">
    <reaction evidence="1">
        <text>[E2 ubiquitin-conjugating enzyme]-S-ubiquitinyl-L-cysteine + [acceptor protein]-L-lysine = [E2 ubiquitin-conjugating enzyme]-L-cysteine + [acceptor protein]-N(6)-ubiquitinyl-L-lysine.</text>
        <dbReference type="EC" id="2.3.2.31"/>
    </reaction>
</comment>
<evidence type="ECO:0000256" key="15">
    <source>
        <dbReference type="PROSITE-ProRule" id="PRU00175"/>
    </source>
</evidence>
<dbReference type="VEuPathDB" id="AmoebaDB:EIN_376100"/>
<dbReference type="InterPro" id="IPR015940">
    <property type="entry name" value="UBA"/>
</dbReference>
<keyword evidence="5" id="KW-0808">Transferase</keyword>
<evidence type="ECO:0000256" key="11">
    <source>
        <dbReference type="ARBA" id="ARBA00022833"/>
    </source>
</evidence>
<keyword evidence="11" id="KW-0862">Zinc</keyword>
<feature type="domain" description="RING-type" evidence="18">
    <location>
        <begin position="247"/>
        <end position="462"/>
    </location>
</feature>
<dbReference type="PROSITE" id="PS00518">
    <property type="entry name" value="ZF_RING_1"/>
    <property type="match status" value="1"/>
</dbReference>
<dbReference type="PROSITE" id="PS50089">
    <property type="entry name" value="ZF_RING_2"/>
    <property type="match status" value="1"/>
</dbReference>
<gene>
    <name evidence="19" type="ORF">EIN_376100</name>
</gene>
<evidence type="ECO:0000259" key="17">
    <source>
        <dbReference type="PROSITE" id="PS50089"/>
    </source>
</evidence>
<protein>
    <recommendedName>
        <fullName evidence="4">RBR-type E3 ubiquitin transferase</fullName>
        <ecNumber evidence="4">2.3.2.31</ecNumber>
    </recommendedName>
</protein>
<dbReference type="GO" id="GO:0005737">
    <property type="term" value="C:cytoplasm"/>
    <property type="evidence" value="ECO:0007669"/>
    <property type="project" value="UniProtKB-ARBA"/>
</dbReference>
<dbReference type="InterPro" id="IPR009060">
    <property type="entry name" value="UBA-like_sf"/>
</dbReference>
<sequence>MDAQTKRIIDSLPLSTYRKKMKEETECLDRSELLKVIESEVQGSTELFDIVEPITLSLIYDFDFKSSRLQEKFFDDDNFLKKCGYSQKTREWYAPKEQCFPADYTKLAYKQYGTLFVSEESVNSIMSRGFNKVIATAALMMNNNNEEDALQQIRINLHKLIVLLKNELQKYRGRIAPPLETATAAPLLDYSKEFYYDLATRLPSEKEIIQAVSNEKNVPKDMRVWFNQLQKRFEEENTKREKMLETSGVTCDVCYEDKLPEEMMTNRCGHTFCVNCIRDHILSGMKESGKTIGNLRCLSGGCKCCICMDVVRKLVDDYTYFKYCGLLITGFIENNKQIICKYCNNNKCTKLLHFKGEYFGGAVTAVCDCETDLCLLCGSDNHRPASCDMWKKWTELLKKDGLNLKWIRENSRPCPKCGTFIEKNGGCQWMSCYKCHSFFCWVCMQVTNDHQHKPTQTCKPYNPNKEKDAHDYVNEETLNYITHYDLQNVGVKQSIERNHTIVDIIRDRKDISSTLAPLYEASLVEIDAHVILRNLCVYGCYQRSKKDLIEFQQTKFQMQAELLTKKIQMILKAEVISIEMMSQLSQFVKPIKDSFEKITHSIEEELEDM</sequence>
<evidence type="ECO:0000259" key="18">
    <source>
        <dbReference type="PROSITE" id="PS51873"/>
    </source>
</evidence>
<evidence type="ECO:0000256" key="10">
    <source>
        <dbReference type="ARBA" id="ARBA00022786"/>
    </source>
</evidence>
<feature type="domain" description="UBA" evidence="16">
    <location>
        <begin position="116"/>
        <end position="156"/>
    </location>
</feature>
<evidence type="ECO:0000256" key="12">
    <source>
        <dbReference type="ARBA" id="ARBA00022989"/>
    </source>
</evidence>
<keyword evidence="9 15" id="KW-0863">Zinc-finger</keyword>
<evidence type="ECO:0000259" key="16">
    <source>
        <dbReference type="PROSITE" id="PS50030"/>
    </source>
</evidence>
<dbReference type="InterPro" id="IPR013083">
    <property type="entry name" value="Znf_RING/FYVE/PHD"/>
</dbReference>
<evidence type="ECO:0000256" key="13">
    <source>
        <dbReference type="ARBA" id="ARBA00023136"/>
    </source>
</evidence>
<evidence type="ECO:0000256" key="3">
    <source>
        <dbReference type="ARBA" id="ARBA00004906"/>
    </source>
</evidence>
<dbReference type="GO" id="GO:0061630">
    <property type="term" value="F:ubiquitin protein ligase activity"/>
    <property type="evidence" value="ECO:0007669"/>
    <property type="project" value="UniProtKB-EC"/>
</dbReference>
<dbReference type="SMART" id="SM00647">
    <property type="entry name" value="IBR"/>
    <property type="match status" value="2"/>
</dbReference>
<comment type="pathway">
    <text evidence="3">Protein modification; protein ubiquitination.</text>
</comment>
<dbReference type="Gene3D" id="1.20.120.1750">
    <property type="match status" value="1"/>
</dbReference>
<dbReference type="CDD" id="cd20354">
    <property type="entry name" value="Rcat_RBR_RNF14"/>
    <property type="match status" value="1"/>
</dbReference>
<dbReference type="SUPFAM" id="SSF46934">
    <property type="entry name" value="UBA-like"/>
    <property type="match status" value="1"/>
</dbReference>
<dbReference type="EMBL" id="KB207268">
    <property type="protein sequence ID" value="ELP83465.1"/>
    <property type="molecule type" value="Genomic_DNA"/>
</dbReference>
<dbReference type="OMA" id="PKEQCFP"/>
<dbReference type="PANTHER" id="PTHR11685">
    <property type="entry name" value="RBR FAMILY RING FINGER AND IBR DOMAIN-CONTAINING"/>
    <property type="match status" value="1"/>
</dbReference>
<dbReference type="Pfam" id="PF22191">
    <property type="entry name" value="IBR_1"/>
    <property type="match status" value="1"/>
</dbReference>
<feature type="domain" description="RING-type" evidence="17">
    <location>
        <begin position="251"/>
        <end position="307"/>
    </location>
</feature>
<dbReference type="OrthoDB" id="10009520at2759"/>
<evidence type="ECO:0000256" key="14">
    <source>
        <dbReference type="ARBA" id="ARBA00044508"/>
    </source>
</evidence>
<dbReference type="GO" id="GO:0016567">
    <property type="term" value="P:protein ubiquitination"/>
    <property type="evidence" value="ECO:0007669"/>
    <property type="project" value="InterPro"/>
</dbReference>
<name>A0A0A1TU68_ENTIV</name>
<keyword evidence="8" id="KW-0677">Repeat</keyword>
<dbReference type="Gene3D" id="3.30.40.10">
    <property type="entry name" value="Zinc/RING finger domain, C3HC4 (zinc finger)"/>
    <property type="match status" value="1"/>
</dbReference>
<reference evidence="19 20" key="1">
    <citation type="submission" date="2012-10" db="EMBL/GenBank/DDBJ databases">
        <authorList>
            <person name="Zafar N."/>
            <person name="Inman J."/>
            <person name="Hall N."/>
            <person name="Lorenzi H."/>
            <person name="Caler E."/>
        </authorList>
    </citation>
    <scope>NUCLEOTIDE SEQUENCE [LARGE SCALE GENOMIC DNA]</scope>
    <source>
        <strain evidence="19 20">IP1</strain>
    </source>
</reference>
<dbReference type="InterPro" id="IPR017907">
    <property type="entry name" value="Znf_RING_CS"/>
</dbReference>
<dbReference type="GeneID" id="14882426"/>
<accession>A0A0A1TU68</accession>
<evidence type="ECO:0000256" key="1">
    <source>
        <dbReference type="ARBA" id="ARBA00001798"/>
    </source>
</evidence>
<dbReference type="InterPro" id="IPR002867">
    <property type="entry name" value="IBR_dom"/>
</dbReference>
<dbReference type="RefSeq" id="XP_004182811.1">
    <property type="nucleotide sequence ID" value="XM_004182763.1"/>
</dbReference>
<dbReference type="PROSITE" id="PS51873">
    <property type="entry name" value="TRIAD"/>
    <property type="match status" value="1"/>
</dbReference>
<comment type="subcellular location">
    <subcellularLocation>
        <location evidence="2">Membrane</location>
        <topology evidence="2">Single-pass membrane protein</topology>
    </subcellularLocation>
</comment>
<evidence type="ECO:0000256" key="9">
    <source>
        <dbReference type="ARBA" id="ARBA00022771"/>
    </source>
</evidence>
<dbReference type="FunFam" id="3.30.40.10:FF:000051">
    <property type="entry name" value="RBR-type E3 ubiquitin transferase"/>
    <property type="match status" value="1"/>
</dbReference>
<comment type="similarity">
    <text evidence="14">Belongs to the RBR family. RNF14 subfamily.</text>
</comment>
<evidence type="ECO:0000256" key="2">
    <source>
        <dbReference type="ARBA" id="ARBA00004167"/>
    </source>
</evidence>
<dbReference type="InterPro" id="IPR047548">
    <property type="entry name" value="Rcat_RBR_RNF14"/>
</dbReference>
<dbReference type="InterPro" id="IPR001841">
    <property type="entry name" value="Znf_RING"/>
</dbReference>
<dbReference type="Proteomes" id="UP000014680">
    <property type="component" value="Unassembled WGS sequence"/>
</dbReference>
<dbReference type="KEGG" id="eiv:EIN_376100"/>
<proteinExistence type="inferred from homology"/>
<keyword evidence="13" id="KW-0472">Membrane</keyword>
<dbReference type="GO" id="GO:0031090">
    <property type="term" value="C:organelle membrane"/>
    <property type="evidence" value="ECO:0007669"/>
    <property type="project" value="UniProtKB-ARBA"/>
</dbReference>
<evidence type="ECO:0000256" key="8">
    <source>
        <dbReference type="ARBA" id="ARBA00022737"/>
    </source>
</evidence>
<dbReference type="AlphaFoldDB" id="A0A0A1TU68"/>
<keyword evidence="12" id="KW-1133">Transmembrane helix</keyword>
<keyword evidence="7" id="KW-0479">Metal-binding</keyword>
<organism evidence="19 20">
    <name type="scientific">Entamoeba invadens IP1</name>
    <dbReference type="NCBI Taxonomy" id="370355"/>
    <lineage>
        <taxon>Eukaryota</taxon>
        <taxon>Amoebozoa</taxon>
        <taxon>Evosea</taxon>
        <taxon>Archamoebae</taxon>
        <taxon>Mastigamoebida</taxon>
        <taxon>Entamoebidae</taxon>
        <taxon>Entamoeba</taxon>
    </lineage>
</organism>
<evidence type="ECO:0000313" key="20">
    <source>
        <dbReference type="Proteomes" id="UP000014680"/>
    </source>
</evidence>
<evidence type="ECO:0000256" key="6">
    <source>
        <dbReference type="ARBA" id="ARBA00022692"/>
    </source>
</evidence>
<evidence type="ECO:0000313" key="19">
    <source>
        <dbReference type="EMBL" id="ELP83465.1"/>
    </source>
</evidence>
<evidence type="ECO:0000256" key="4">
    <source>
        <dbReference type="ARBA" id="ARBA00012251"/>
    </source>
</evidence>
<dbReference type="InterPro" id="IPR044066">
    <property type="entry name" value="TRIAD_supradom"/>
</dbReference>